<sequence length="114" mass="12626">MATIFVIQNQHGHYLGKQQQWLDGRDRRLLFRTVHSDEVANVIFEQSSKDIHLRAQALACELDDNNQPIVKPGPPILSDTPSLFDDETATTEQNDSATPASSDIAPNEDDILGA</sequence>
<reference evidence="2 3" key="1">
    <citation type="submission" date="2015-12" db="EMBL/GenBank/DDBJ databases">
        <authorList>
            <person name="Shamseldin A."/>
            <person name="Moawad H."/>
            <person name="Abd El-Rahim W.M."/>
            <person name="Sadowsky M.J."/>
        </authorList>
    </citation>
    <scope>NUCLEOTIDE SEQUENCE [LARGE SCALE GENOMIC DNA]</scope>
    <source>
        <strain evidence="2 3">SM2</strain>
    </source>
</reference>
<gene>
    <name evidence="2" type="ORF">AZF00_11945</name>
</gene>
<dbReference type="AlphaFoldDB" id="A0A127M6Y0"/>
<dbReference type="Proteomes" id="UP000074119">
    <property type="component" value="Chromosome"/>
</dbReference>
<dbReference type="KEGG" id="zal:AZF00_11945"/>
<proteinExistence type="predicted"/>
<dbReference type="STRING" id="1470434.AZF00_11945"/>
<name>A0A127M6Y0_9GAMM</name>
<dbReference type="RefSeq" id="WP_008249068.1">
    <property type="nucleotide sequence ID" value="NZ_CP014544.1"/>
</dbReference>
<organism evidence="2 3">
    <name type="scientific">Zhongshania aliphaticivorans</name>
    <dbReference type="NCBI Taxonomy" id="1470434"/>
    <lineage>
        <taxon>Bacteria</taxon>
        <taxon>Pseudomonadati</taxon>
        <taxon>Pseudomonadota</taxon>
        <taxon>Gammaproteobacteria</taxon>
        <taxon>Cellvibrionales</taxon>
        <taxon>Spongiibacteraceae</taxon>
        <taxon>Zhongshania</taxon>
    </lineage>
</organism>
<feature type="compositionally biased region" description="Polar residues" evidence="1">
    <location>
        <begin position="90"/>
        <end position="101"/>
    </location>
</feature>
<evidence type="ECO:0000313" key="2">
    <source>
        <dbReference type="EMBL" id="AMO68966.1"/>
    </source>
</evidence>
<accession>A0A127M6Y0</accession>
<protein>
    <submittedName>
        <fullName evidence="2">Uncharacterized protein</fullName>
    </submittedName>
</protein>
<evidence type="ECO:0000313" key="3">
    <source>
        <dbReference type="Proteomes" id="UP000074119"/>
    </source>
</evidence>
<feature type="region of interest" description="Disordered" evidence="1">
    <location>
        <begin position="65"/>
        <end position="114"/>
    </location>
</feature>
<dbReference type="EMBL" id="CP014544">
    <property type="protein sequence ID" value="AMO68966.1"/>
    <property type="molecule type" value="Genomic_DNA"/>
</dbReference>
<evidence type="ECO:0000256" key="1">
    <source>
        <dbReference type="SAM" id="MobiDB-lite"/>
    </source>
</evidence>